<evidence type="ECO:0000256" key="7">
    <source>
        <dbReference type="ARBA" id="ARBA00023242"/>
    </source>
</evidence>
<evidence type="ECO:0000256" key="6">
    <source>
        <dbReference type="ARBA" id="ARBA00022833"/>
    </source>
</evidence>
<dbReference type="FunFam" id="3.30.160.60:FF:000824">
    <property type="entry name" value="Zinc finger protein 184"/>
    <property type="match status" value="1"/>
</dbReference>
<sequence>HESQECGKSFSQSSSLLTHSWVHTGERPYKCEECEKSFSRTSSLIRHQRIHTEARP</sequence>
<keyword evidence="7" id="KW-0539">Nucleus</keyword>
<dbReference type="FunFam" id="3.30.160.60:FF:001498">
    <property type="entry name" value="Zinc finger protein 404"/>
    <property type="match status" value="1"/>
</dbReference>
<dbReference type="AlphaFoldDB" id="A0A091ESL2"/>
<gene>
    <name evidence="10" type="ORF">N302_02632</name>
</gene>
<comment type="subcellular location">
    <subcellularLocation>
        <location evidence="1">Nucleus</location>
    </subcellularLocation>
</comment>
<dbReference type="GO" id="GO:0000978">
    <property type="term" value="F:RNA polymerase II cis-regulatory region sequence-specific DNA binding"/>
    <property type="evidence" value="ECO:0007669"/>
    <property type="project" value="TreeGrafter"/>
</dbReference>
<feature type="non-terminal residue" evidence="10">
    <location>
        <position position="56"/>
    </location>
</feature>
<dbReference type="InterPro" id="IPR013087">
    <property type="entry name" value="Znf_C2H2_type"/>
</dbReference>
<dbReference type="SMART" id="SM00355">
    <property type="entry name" value="ZnF_C2H2"/>
    <property type="match status" value="2"/>
</dbReference>
<keyword evidence="11" id="KW-1185">Reference proteome</keyword>
<keyword evidence="10" id="KW-0687">Ribonucleoprotein</keyword>
<evidence type="ECO:0000313" key="10">
    <source>
        <dbReference type="EMBL" id="KFO60868.1"/>
    </source>
</evidence>
<protein>
    <submittedName>
        <fullName evidence="10">Zinc finger protein interacting with ribonucleoprotein K</fullName>
    </submittedName>
</protein>
<dbReference type="STRING" id="85066.A0A091ESL2"/>
<dbReference type="PROSITE" id="PS00028">
    <property type="entry name" value="ZINC_FINGER_C2H2_1"/>
    <property type="match status" value="1"/>
</dbReference>
<dbReference type="EMBL" id="KK719013">
    <property type="protein sequence ID" value="KFO60868.1"/>
    <property type="molecule type" value="Genomic_DNA"/>
</dbReference>
<dbReference type="GO" id="GO:0000981">
    <property type="term" value="F:DNA-binding transcription factor activity, RNA polymerase II-specific"/>
    <property type="evidence" value="ECO:0007669"/>
    <property type="project" value="TreeGrafter"/>
</dbReference>
<dbReference type="SUPFAM" id="SSF57667">
    <property type="entry name" value="beta-beta-alpha zinc fingers"/>
    <property type="match status" value="1"/>
</dbReference>
<evidence type="ECO:0000259" key="9">
    <source>
        <dbReference type="PROSITE" id="PS50157"/>
    </source>
</evidence>
<dbReference type="Pfam" id="PF00096">
    <property type="entry name" value="zf-C2H2"/>
    <property type="match status" value="2"/>
</dbReference>
<feature type="non-terminal residue" evidence="10">
    <location>
        <position position="1"/>
    </location>
</feature>
<name>A0A091ESL2_CORBR</name>
<keyword evidence="4" id="KW-0677">Repeat</keyword>
<dbReference type="PROSITE" id="PS50157">
    <property type="entry name" value="ZINC_FINGER_C2H2_2"/>
    <property type="match status" value="2"/>
</dbReference>
<dbReference type="Gene3D" id="3.30.160.60">
    <property type="entry name" value="Classic Zinc Finger"/>
    <property type="match status" value="2"/>
</dbReference>
<dbReference type="GO" id="GO:1990904">
    <property type="term" value="C:ribonucleoprotein complex"/>
    <property type="evidence" value="ECO:0007669"/>
    <property type="project" value="UniProtKB-KW"/>
</dbReference>
<keyword evidence="3" id="KW-0479">Metal-binding</keyword>
<feature type="domain" description="C2H2-type" evidence="9">
    <location>
        <begin position="29"/>
        <end position="56"/>
    </location>
</feature>
<keyword evidence="6" id="KW-0862">Zinc</keyword>
<dbReference type="InterPro" id="IPR036236">
    <property type="entry name" value="Znf_C2H2_sf"/>
</dbReference>
<evidence type="ECO:0000256" key="8">
    <source>
        <dbReference type="PROSITE-ProRule" id="PRU00042"/>
    </source>
</evidence>
<evidence type="ECO:0000256" key="1">
    <source>
        <dbReference type="ARBA" id="ARBA00004123"/>
    </source>
</evidence>
<dbReference type="GO" id="GO:0005634">
    <property type="term" value="C:nucleus"/>
    <property type="evidence" value="ECO:0007669"/>
    <property type="project" value="UniProtKB-SubCell"/>
</dbReference>
<comment type="similarity">
    <text evidence="2">Belongs to the krueppel C2H2-type zinc-finger protein family.</text>
</comment>
<dbReference type="PANTHER" id="PTHR23226:SF416">
    <property type="entry name" value="FI01424P"/>
    <property type="match status" value="1"/>
</dbReference>
<dbReference type="PANTHER" id="PTHR23226">
    <property type="entry name" value="ZINC FINGER AND SCAN DOMAIN-CONTAINING"/>
    <property type="match status" value="1"/>
</dbReference>
<evidence type="ECO:0000313" key="11">
    <source>
        <dbReference type="Proteomes" id="UP000052976"/>
    </source>
</evidence>
<accession>A0A091ESL2</accession>
<feature type="domain" description="C2H2-type" evidence="9">
    <location>
        <begin position="1"/>
        <end position="28"/>
    </location>
</feature>
<dbReference type="Proteomes" id="UP000052976">
    <property type="component" value="Unassembled WGS sequence"/>
</dbReference>
<evidence type="ECO:0000256" key="2">
    <source>
        <dbReference type="ARBA" id="ARBA00006991"/>
    </source>
</evidence>
<evidence type="ECO:0000256" key="4">
    <source>
        <dbReference type="ARBA" id="ARBA00022737"/>
    </source>
</evidence>
<organism evidence="10 11">
    <name type="scientific">Corvus brachyrhynchos</name>
    <name type="common">American crow</name>
    <dbReference type="NCBI Taxonomy" id="85066"/>
    <lineage>
        <taxon>Eukaryota</taxon>
        <taxon>Metazoa</taxon>
        <taxon>Chordata</taxon>
        <taxon>Craniata</taxon>
        <taxon>Vertebrata</taxon>
        <taxon>Euteleostomi</taxon>
        <taxon>Archelosauria</taxon>
        <taxon>Archosauria</taxon>
        <taxon>Dinosauria</taxon>
        <taxon>Saurischia</taxon>
        <taxon>Theropoda</taxon>
        <taxon>Coelurosauria</taxon>
        <taxon>Aves</taxon>
        <taxon>Neognathae</taxon>
        <taxon>Neoaves</taxon>
        <taxon>Telluraves</taxon>
        <taxon>Australaves</taxon>
        <taxon>Passeriformes</taxon>
        <taxon>Corvoidea</taxon>
        <taxon>Corvidae</taxon>
        <taxon>Corvus</taxon>
    </lineage>
</organism>
<dbReference type="GO" id="GO:0008270">
    <property type="term" value="F:zinc ion binding"/>
    <property type="evidence" value="ECO:0007669"/>
    <property type="project" value="UniProtKB-KW"/>
</dbReference>
<reference evidence="10 11" key="1">
    <citation type="submission" date="2014-04" db="EMBL/GenBank/DDBJ databases">
        <title>Genome evolution of avian class.</title>
        <authorList>
            <person name="Zhang G."/>
            <person name="Li C."/>
        </authorList>
    </citation>
    <scope>NUCLEOTIDE SEQUENCE [LARGE SCALE GENOMIC DNA]</scope>
    <source>
        <strain evidence="10">BGI_N302</strain>
    </source>
</reference>
<keyword evidence="5 8" id="KW-0863">Zinc-finger</keyword>
<evidence type="ECO:0000256" key="3">
    <source>
        <dbReference type="ARBA" id="ARBA00022723"/>
    </source>
</evidence>
<proteinExistence type="inferred from homology"/>
<evidence type="ECO:0000256" key="5">
    <source>
        <dbReference type="ARBA" id="ARBA00022771"/>
    </source>
</evidence>